<evidence type="ECO:0000313" key="2">
    <source>
        <dbReference type="Proteomes" id="UP000002530"/>
    </source>
</evidence>
<organism evidence="1 2">
    <name type="scientific">Aspergillus fumigatus (strain ATCC MYA-4609 / CBS 101355 / FGSC A1100 / Af293)</name>
    <name type="common">Neosartorya fumigata</name>
    <dbReference type="NCBI Taxonomy" id="330879"/>
    <lineage>
        <taxon>Eukaryota</taxon>
        <taxon>Fungi</taxon>
        <taxon>Dikarya</taxon>
        <taxon>Ascomycota</taxon>
        <taxon>Pezizomycotina</taxon>
        <taxon>Eurotiomycetes</taxon>
        <taxon>Eurotiomycetidae</taxon>
        <taxon>Eurotiales</taxon>
        <taxon>Aspergillaceae</taxon>
        <taxon>Aspergillus</taxon>
        <taxon>Aspergillus subgen. Fumigati</taxon>
    </lineage>
</organism>
<dbReference type="RefSeq" id="XP_001481471.1">
    <property type="nucleotide sequence ID" value="XM_001481421.1"/>
</dbReference>
<dbReference type="HOGENOM" id="CLU_2542151_0_0_1"/>
<reference evidence="1 2" key="1">
    <citation type="journal article" date="2005" name="Nature">
        <title>Genomic sequence of the pathogenic and allergenic filamentous fungus Aspergillus fumigatus.</title>
        <authorList>
            <person name="Nierman W.C."/>
            <person name="Pain A."/>
            <person name="Anderson M.J."/>
            <person name="Wortman J.R."/>
            <person name="Kim H.S."/>
            <person name="Arroyo J."/>
            <person name="Berriman M."/>
            <person name="Abe K."/>
            <person name="Archer D.B."/>
            <person name="Bermejo C."/>
            <person name="Bennett J."/>
            <person name="Bowyer P."/>
            <person name="Chen D."/>
            <person name="Collins M."/>
            <person name="Coulsen R."/>
            <person name="Davies R."/>
            <person name="Dyer P.S."/>
            <person name="Farman M."/>
            <person name="Fedorova N."/>
            <person name="Fedorova N."/>
            <person name="Feldblyum T.V."/>
            <person name="Fischer R."/>
            <person name="Fosker N."/>
            <person name="Fraser A."/>
            <person name="Garcia J.L."/>
            <person name="Garcia M.J."/>
            <person name="Goble A."/>
            <person name="Goldman G.H."/>
            <person name="Gomi K."/>
            <person name="Griffith-Jones S."/>
            <person name="Gwilliam R."/>
            <person name="Haas B."/>
            <person name="Haas H."/>
            <person name="Harris D."/>
            <person name="Horiuchi H."/>
            <person name="Huang J."/>
            <person name="Humphray S."/>
            <person name="Jimenez J."/>
            <person name="Keller N."/>
            <person name="Khouri H."/>
            <person name="Kitamoto K."/>
            <person name="Kobayashi T."/>
            <person name="Konzack S."/>
            <person name="Kulkarni R."/>
            <person name="Kumagai T."/>
            <person name="Lafon A."/>
            <person name="Latge J.P."/>
            <person name="Li W."/>
            <person name="Lord A."/>
            <person name="Lu C."/>
            <person name="Majoros W.H."/>
            <person name="May G.S."/>
            <person name="Miller B.L."/>
            <person name="Mohamoud Y."/>
            <person name="Molina M."/>
            <person name="Monod M."/>
            <person name="Mouyna I."/>
            <person name="Mulligan S."/>
            <person name="Murphy L."/>
            <person name="O'Neil S."/>
            <person name="Paulsen I."/>
            <person name="Penalva M.A."/>
            <person name="Pertea M."/>
            <person name="Price C."/>
            <person name="Pritchard B.L."/>
            <person name="Quail M.A."/>
            <person name="Rabbinowitsch E."/>
            <person name="Rawlins N."/>
            <person name="Rajandream M.A."/>
            <person name="Reichard U."/>
            <person name="Renauld H."/>
            <person name="Robson G.D."/>
            <person name="Rodriguez de Cordoba S."/>
            <person name="Rodriguez-Pena J.M."/>
            <person name="Ronning C.M."/>
            <person name="Rutter S."/>
            <person name="Salzberg S.L."/>
            <person name="Sanchez M."/>
            <person name="Sanchez-Ferrero J.C."/>
            <person name="Saunders D."/>
            <person name="Seeger K."/>
            <person name="Squares R."/>
            <person name="Squares S."/>
            <person name="Takeuchi M."/>
            <person name="Tekaia F."/>
            <person name="Turner G."/>
            <person name="Vazquez de Aldana C.R."/>
            <person name="Weidman J."/>
            <person name="White O."/>
            <person name="Woodward J."/>
            <person name="Yu J.H."/>
            <person name="Fraser C."/>
            <person name="Galagan J.E."/>
            <person name="Asai K."/>
            <person name="Machida M."/>
            <person name="Hall N."/>
            <person name="Barrell B."/>
            <person name="Denning D.W."/>
        </authorList>
    </citation>
    <scope>NUCLEOTIDE SEQUENCE [LARGE SCALE GENOMIC DNA]</scope>
    <source>
        <strain evidence="1 2">Af293</strain>
    </source>
</reference>
<keyword evidence="2" id="KW-1185">Reference proteome</keyword>
<gene>
    <name evidence="1" type="ORF">AFUA_6G12145</name>
</gene>
<dbReference type="EMBL" id="AAHF01000006">
    <property type="protein sequence ID" value="EBA27366.1"/>
    <property type="molecule type" value="Genomic_DNA"/>
</dbReference>
<dbReference type="Proteomes" id="UP000002530">
    <property type="component" value="Unassembled WGS sequence"/>
</dbReference>
<protein>
    <submittedName>
        <fullName evidence="1">Uncharacterized protein</fullName>
    </submittedName>
</protein>
<proteinExistence type="predicted"/>
<accession>A4D9Q7</accession>
<sequence length="83" mass="9137">MTQTNHGQIDECGGCLTSELKQCEEKRLRLMPGLEAVSISIKAYLIQMDMAQIGLLEDPVGKSSMLLLTKSCYDLGGQYTKPL</sequence>
<name>A4D9Q7_ASPFU</name>
<dbReference type="AlphaFoldDB" id="A4D9Q7"/>
<dbReference type="GeneID" id="5077228"/>
<comment type="caution">
    <text evidence="1">The sequence shown here is derived from an EMBL/GenBank/DDBJ whole genome shotgun (WGS) entry which is preliminary data.</text>
</comment>
<dbReference type="InParanoid" id="A4D9Q7"/>
<evidence type="ECO:0000313" key="1">
    <source>
        <dbReference type="EMBL" id="EBA27366.1"/>
    </source>
</evidence>
<dbReference type="KEGG" id="afm:AFUA_6G12145"/>